<dbReference type="Pfam" id="PF02467">
    <property type="entry name" value="Whib"/>
    <property type="match status" value="1"/>
</dbReference>
<dbReference type="OrthoDB" id="5120425at2"/>
<organism evidence="2 3">
    <name type="scientific">Microbacterium enclense</name>
    <dbReference type="NCBI Taxonomy" id="993073"/>
    <lineage>
        <taxon>Bacteria</taxon>
        <taxon>Bacillati</taxon>
        <taxon>Actinomycetota</taxon>
        <taxon>Actinomycetes</taxon>
        <taxon>Micrococcales</taxon>
        <taxon>Microbacteriaceae</taxon>
        <taxon>Microbacterium</taxon>
    </lineage>
</organism>
<gene>
    <name evidence="2" type="ORF">D8Y23_12775</name>
</gene>
<dbReference type="InterPro" id="IPR034768">
    <property type="entry name" value="4FE4S_WBL"/>
</dbReference>
<comment type="caution">
    <text evidence="2">The sequence shown here is derived from an EMBL/GenBank/DDBJ whole genome shotgun (WGS) entry which is preliminary data.</text>
</comment>
<evidence type="ECO:0000313" key="2">
    <source>
        <dbReference type="EMBL" id="RWR16790.1"/>
    </source>
</evidence>
<dbReference type="EMBL" id="RBZY01000049">
    <property type="protein sequence ID" value="RWR16790.1"/>
    <property type="molecule type" value="Genomic_DNA"/>
</dbReference>
<protein>
    <recommendedName>
        <fullName evidence="1">4Fe-4S Wbl-type domain-containing protein</fullName>
    </recommendedName>
</protein>
<evidence type="ECO:0000259" key="1">
    <source>
        <dbReference type="PROSITE" id="PS51674"/>
    </source>
</evidence>
<reference evidence="2 3" key="1">
    <citation type="journal article" date="2018" name="Front. Microbiol.">
        <title>Novel Insights Into Bacterial Dimethylsulfoniopropionate Catabolism in the East China Sea.</title>
        <authorList>
            <person name="Liu J."/>
            <person name="Liu J."/>
            <person name="Zhang S.H."/>
            <person name="Liang J."/>
            <person name="Lin H."/>
            <person name="Song D."/>
            <person name="Yang G.P."/>
            <person name="Todd J.D."/>
            <person name="Zhang X.H."/>
        </authorList>
    </citation>
    <scope>NUCLEOTIDE SEQUENCE [LARGE SCALE GENOMIC DNA]</scope>
    <source>
        <strain evidence="2 3">ZYFD042</strain>
    </source>
</reference>
<proteinExistence type="predicted"/>
<dbReference type="RefSeq" id="WP_128218504.1">
    <property type="nucleotide sequence ID" value="NZ_RBZY01000049.1"/>
</dbReference>
<evidence type="ECO:0000313" key="3">
    <source>
        <dbReference type="Proteomes" id="UP000285970"/>
    </source>
</evidence>
<name>A0A3S3P308_9MICO</name>
<dbReference type="Proteomes" id="UP000285970">
    <property type="component" value="Unassembled WGS sequence"/>
</dbReference>
<feature type="domain" description="4Fe-4S Wbl-type" evidence="1">
    <location>
        <begin position="22"/>
        <end position="82"/>
    </location>
</feature>
<dbReference type="PROSITE" id="PS51674">
    <property type="entry name" value="4FE4S_WBL"/>
    <property type="match status" value="1"/>
</dbReference>
<dbReference type="AlphaFoldDB" id="A0A3S3P308"/>
<accession>A0A3S3P308</accession>
<sequence>MTRADDLYRDLATALQETPKVPCLGIDRFTADIKDLAPNESTQLGFAYCSHCPVKPACVAYADAARPPAGVWGGRTYSPRTPRTP</sequence>